<evidence type="ECO:0000313" key="1">
    <source>
        <dbReference type="EMBL" id="KAI5334705.1"/>
    </source>
</evidence>
<dbReference type="PANTHER" id="PTHR33710">
    <property type="entry name" value="BNAC02G09200D PROTEIN"/>
    <property type="match status" value="1"/>
</dbReference>
<keyword evidence="2" id="KW-1185">Reference proteome</keyword>
<accession>A0AAD4Z6I7</accession>
<dbReference type="SUPFAM" id="SSF56219">
    <property type="entry name" value="DNase I-like"/>
    <property type="match status" value="1"/>
</dbReference>
<dbReference type="Gene3D" id="3.60.10.10">
    <property type="entry name" value="Endonuclease/exonuclease/phosphatase"/>
    <property type="match status" value="1"/>
</dbReference>
<dbReference type="EMBL" id="JAJFAZ020000004">
    <property type="protein sequence ID" value="KAI5334705.1"/>
    <property type="molecule type" value="Genomic_DNA"/>
</dbReference>
<evidence type="ECO:0000313" key="2">
    <source>
        <dbReference type="Proteomes" id="UP001054821"/>
    </source>
</evidence>
<dbReference type="Proteomes" id="UP001054821">
    <property type="component" value="Chromosome 4"/>
</dbReference>
<organism evidence="1 2">
    <name type="scientific">Prunus dulcis</name>
    <name type="common">Almond</name>
    <name type="synonym">Amygdalus dulcis</name>
    <dbReference type="NCBI Taxonomy" id="3755"/>
    <lineage>
        <taxon>Eukaryota</taxon>
        <taxon>Viridiplantae</taxon>
        <taxon>Streptophyta</taxon>
        <taxon>Embryophyta</taxon>
        <taxon>Tracheophyta</taxon>
        <taxon>Spermatophyta</taxon>
        <taxon>Magnoliopsida</taxon>
        <taxon>eudicotyledons</taxon>
        <taxon>Gunneridae</taxon>
        <taxon>Pentapetalae</taxon>
        <taxon>rosids</taxon>
        <taxon>fabids</taxon>
        <taxon>Rosales</taxon>
        <taxon>Rosaceae</taxon>
        <taxon>Amygdaloideae</taxon>
        <taxon>Amygdaleae</taxon>
        <taxon>Prunus</taxon>
    </lineage>
</organism>
<dbReference type="PANTHER" id="PTHR33710:SF71">
    <property type="entry name" value="ENDONUCLEASE_EXONUCLEASE_PHOSPHATASE DOMAIN-CONTAINING PROTEIN"/>
    <property type="match status" value="1"/>
</dbReference>
<name>A0AAD4Z6I7_PRUDU</name>
<proteinExistence type="predicted"/>
<reference evidence="1 2" key="1">
    <citation type="journal article" date="2022" name="G3 (Bethesda)">
        <title>Whole-genome sequence and methylome profiling of the almond [Prunus dulcis (Mill.) D.A. Webb] cultivar 'Nonpareil'.</title>
        <authorList>
            <person name="D'Amico-Willman K.M."/>
            <person name="Ouma W.Z."/>
            <person name="Meulia T."/>
            <person name="Sideli G.M."/>
            <person name="Gradziel T.M."/>
            <person name="Fresnedo-Ramirez J."/>
        </authorList>
    </citation>
    <scope>NUCLEOTIDE SEQUENCE [LARGE SCALE GENOMIC DNA]</scope>
    <source>
        <strain evidence="1">Clone GOH B32 T37-40</strain>
    </source>
</reference>
<protein>
    <submittedName>
        <fullName evidence="1">Uncharacterized protein</fullName>
    </submittedName>
</protein>
<comment type="caution">
    <text evidence="1">The sequence shown here is derived from an EMBL/GenBank/DDBJ whole genome shotgun (WGS) entry which is preliminary data.</text>
</comment>
<dbReference type="AlphaFoldDB" id="A0AAD4Z6I7"/>
<sequence>MRNFNKFIDDCEVVLLAATGVPFTWCNGHHDNTIIYERLDRALANPDWMRLLPHSELQNLHIMRSDHGPIFLKCNQISRRIPKAFKFEAMWLAHKDFDQVVSQVWNCSHGGNAAQQIQICCDILPEVVQAFKLRFTAEQPPHHHLMMDFLRVIEPCVTSLDNENLLAPVSNLELECALKSIGPLKAPGLDGLQAIFYQKCWDKTKHLIKFLVNDFLSDNISLQDINHTNIALIPKVASPESVNHFRSSLCNVSLLVEFVKEIPYPLTFLFFAWNLL</sequence>
<gene>
    <name evidence="1" type="ORF">L3X38_024838</name>
</gene>
<dbReference type="InterPro" id="IPR036691">
    <property type="entry name" value="Endo/exonu/phosph_ase_sf"/>
</dbReference>